<dbReference type="SUPFAM" id="SSF56399">
    <property type="entry name" value="ADP-ribosylation"/>
    <property type="match status" value="1"/>
</dbReference>
<reference evidence="2" key="1">
    <citation type="journal article" date="2020" name="Nature">
        <title>Giant virus diversity and host interactions through global metagenomics.</title>
        <authorList>
            <person name="Schulz F."/>
            <person name="Roux S."/>
            <person name="Paez-Espino D."/>
            <person name="Jungbluth S."/>
            <person name="Walsh D.A."/>
            <person name="Denef V.J."/>
            <person name="McMahon K.D."/>
            <person name="Konstantinidis K.T."/>
            <person name="Eloe-Fadrosh E.A."/>
            <person name="Kyrpides N.C."/>
            <person name="Woyke T."/>
        </authorList>
    </citation>
    <scope>NUCLEOTIDE SEQUENCE</scope>
    <source>
        <strain evidence="2">GVMAG-M-3300023184-88</strain>
    </source>
</reference>
<protein>
    <submittedName>
        <fullName evidence="2">Uncharacterized protein</fullName>
    </submittedName>
</protein>
<feature type="compositionally biased region" description="Basic residues" evidence="1">
    <location>
        <begin position="219"/>
        <end position="243"/>
    </location>
</feature>
<dbReference type="EMBL" id="MN740183">
    <property type="protein sequence ID" value="QHT92383.1"/>
    <property type="molecule type" value="Genomic_DNA"/>
</dbReference>
<name>A0A6C0ILI3_9ZZZZ</name>
<accession>A0A6C0ILI3</accession>
<dbReference type="Gene3D" id="3.90.176.10">
    <property type="entry name" value="Toxin ADP-ribosyltransferase, Chain A, domain 1"/>
    <property type="match status" value="1"/>
</dbReference>
<sequence length="243" mass="28126">MSNGMNLANNVGPIRSTIAAYKGALYTTINDYLRSWPNIHRNLDIERHIFQLDTLMQTYEHWHNKPTTPFAPYVPHTTVLYRGINNADLIMQNNMIVERGYSSASLSEDVAQRFAIGPSRNPIIPTQFDPTTQFTHIGSRIILRFTIPHNIRYYPYAIQQDNIGEQEYVIQRGLVYTLTGVFGLKQINPHTVIPIMNCTIAVGNIPNQMPYFTGMPQGGRRHYHKKQRKTKHKRRIYSRRSIK</sequence>
<proteinExistence type="predicted"/>
<organism evidence="2">
    <name type="scientific">viral metagenome</name>
    <dbReference type="NCBI Taxonomy" id="1070528"/>
    <lineage>
        <taxon>unclassified sequences</taxon>
        <taxon>metagenomes</taxon>
        <taxon>organismal metagenomes</taxon>
    </lineage>
</organism>
<evidence type="ECO:0000256" key="1">
    <source>
        <dbReference type="SAM" id="MobiDB-lite"/>
    </source>
</evidence>
<feature type="region of interest" description="Disordered" evidence="1">
    <location>
        <begin position="217"/>
        <end position="243"/>
    </location>
</feature>
<dbReference type="PROSITE" id="PS51996">
    <property type="entry name" value="TR_MART"/>
    <property type="match status" value="1"/>
</dbReference>
<dbReference type="AlphaFoldDB" id="A0A6C0ILI3"/>
<evidence type="ECO:0000313" key="2">
    <source>
        <dbReference type="EMBL" id="QHT92383.1"/>
    </source>
</evidence>